<gene>
    <name evidence="1" type="ORF">MUBE_11505</name>
</gene>
<reference evidence="1 2" key="1">
    <citation type="submission" date="2018-07" db="EMBL/GenBank/DDBJ databases">
        <title>Whole genome sequence of Mycobacterium uberis.</title>
        <authorList>
            <person name="Benjak A."/>
        </authorList>
    </citation>
    <scope>NUCLEOTIDE SEQUENCE [LARGE SCALE GENOMIC DNA]</scope>
    <source>
        <strain evidence="1 2">Jura</strain>
    </source>
</reference>
<sequence>MLDKRELIIAPEAFYGIFAYLTSRNGHVAVYYDQRGCGCDPVGRKVFLSFVVIYRTSKLLIQRHLNKRWRSHLMSGLMTTYLW</sequence>
<organism evidence="1 2">
    <name type="scientific">Mycobacterium uberis</name>
    <dbReference type="NCBI Taxonomy" id="2162698"/>
    <lineage>
        <taxon>Bacteria</taxon>
        <taxon>Bacillati</taxon>
        <taxon>Actinomycetota</taxon>
        <taxon>Actinomycetes</taxon>
        <taxon>Mycobacteriales</taxon>
        <taxon>Mycobacteriaceae</taxon>
        <taxon>Mycobacterium</taxon>
    </lineage>
</organism>
<evidence type="ECO:0000313" key="1">
    <source>
        <dbReference type="EMBL" id="RFD24955.1"/>
    </source>
</evidence>
<proteinExistence type="predicted"/>
<protein>
    <submittedName>
        <fullName evidence="1">Uncharacterized protein</fullName>
    </submittedName>
</protein>
<dbReference type="Proteomes" id="UP000258522">
    <property type="component" value="Unassembled WGS sequence"/>
</dbReference>
<dbReference type="AlphaFoldDB" id="A0A3E1HF62"/>
<name>A0A3E1HF62_9MYCO</name>
<evidence type="ECO:0000313" key="2">
    <source>
        <dbReference type="Proteomes" id="UP000258522"/>
    </source>
</evidence>
<comment type="caution">
    <text evidence="1">The sequence shown here is derived from an EMBL/GenBank/DDBJ whole genome shotgun (WGS) entry which is preliminary data.</text>
</comment>
<accession>A0A3E1HF62</accession>
<keyword evidence="2" id="KW-1185">Reference proteome</keyword>
<dbReference type="EMBL" id="QAYL01000022">
    <property type="protein sequence ID" value="RFD24955.1"/>
    <property type="molecule type" value="Genomic_DNA"/>
</dbReference>